<accession>K2G9R9</accession>
<name>K2G9R9_9BACT</name>
<dbReference type="AlphaFoldDB" id="K2G9R9"/>
<dbReference type="EMBL" id="AMFJ01000635">
    <property type="protein sequence ID" value="EKE26919.1"/>
    <property type="molecule type" value="Genomic_DNA"/>
</dbReference>
<protein>
    <submittedName>
        <fullName evidence="1">Uncharacterized protein</fullName>
    </submittedName>
</protein>
<proteinExistence type="predicted"/>
<organism evidence="1">
    <name type="scientific">uncultured bacterium</name>
    <name type="common">gcode 4</name>
    <dbReference type="NCBI Taxonomy" id="1234023"/>
    <lineage>
        <taxon>Bacteria</taxon>
        <taxon>environmental samples</taxon>
    </lineage>
</organism>
<sequence>MYEQSEWWSDKWNPKDYCPANGIDFSRWFFEQFEELANNVPKINLNWHHSNENSEFVNFIVQAKNSYLCFWWGFWEDILYSTLNVKSKNCVDTHFCFSCEESYEISYCNDCYKLLFSYWCSDCSDSFYLENCDWCKNCFWCLWLKNSNYCIFNEKYDKEEYFKFIDSYFNDLEKKEKITGKIKDFFNKKPKINLDILNSDNSTGNHIYSSNNCVYSNNIKNSENLKFVDFWISNLHDSYDSEHIWVNSQLLYEVMTASVNINKSLFSLIIRENCSNLHYCSDISSSSNLFWCIWLRNSQYCILNKQYTRQEYETLVSRIIEHMMLPHPSSPNNRGDAEGGGVMSSEWWEFFPSSISPFGYNETVANEYYPLEKQEALSKNFKWSDYENPAPQVSKTIPAFKLPDNIQDIPDDILNWA</sequence>
<comment type="caution">
    <text evidence="1">The sequence shown here is derived from an EMBL/GenBank/DDBJ whole genome shotgun (WGS) entry which is preliminary data.</text>
</comment>
<gene>
    <name evidence="1" type="ORF">ACD_4C00119G0001</name>
</gene>
<evidence type="ECO:0000313" key="1">
    <source>
        <dbReference type="EMBL" id="EKE26919.1"/>
    </source>
</evidence>
<reference evidence="1" key="1">
    <citation type="journal article" date="2012" name="Science">
        <title>Fermentation, hydrogen, and sulfur metabolism in multiple uncultivated bacterial phyla.</title>
        <authorList>
            <person name="Wrighton K.C."/>
            <person name="Thomas B.C."/>
            <person name="Sharon I."/>
            <person name="Miller C.S."/>
            <person name="Castelle C.J."/>
            <person name="VerBerkmoes N.C."/>
            <person name="Wilkins M.J."/>
            <person name="Hettich R.L."/>
            <person name="Lipton M.S."/>
            <person name="Williams K.H."/>
            <person name="Long P.E."/>
            <person name="Banfield J.F."/>
        </authorList>
    </citation>
    <scope>NUCLEOTIDE SEQUENCE [LARGE SCALE GENOMIC DNA]</scope>
</reference>
<feature type="non-terminal residue" evidence="1">
    <location>
        <position position="417"/>
    </location>
</feature>